<evidence type="ECO:0000313" key="11">
    <source>
        <dbReference type="Proteomes" id="UP000642125"/>
    </source>
</evidence>
<comment type="subcellular location">
    <subcellularLocation>
        <location evidence="1">Membrane</location>
        <topology evidence="1">Multi-pass membrane protein</topology>
    </subcellularLocation>
</comment>
<dbReference type="Pfam" id="PF02133">
    <property type="entry name" value="Transp_cyt_pur"/>
    <property type="match status" value="1"/>
</dbReference>
<feature type="region of interest" description="Disordered" evidence="8">
    <location>
        <begin position="1"/>
        <end position="31"/>
    </location>
</feature>
<evidence type="ECO:0000256" key="9">
    <source>
        <dbReference type="SAM" id="Phobius"/>
    </source>
</evidence>
<keyword evidence="3 7" id="KW-0813">Transport</keyword>
<feature type="transmembrane region" description="Helical" evidence="9">
    <location>
        <begin position="277"/>
        <end position="301"/>
    </location>
</feature>
<feature type="transmembrane region" description="Helical" evidence="9">
    <location>
        <begin position="435"/>
        <end position="460"/>
    </location>
</feature>
<evidence type="ECO:0000256" key="8">
    <source>
        <dbReference type="SAM" id="MobiDB-lite"/>
    </source>
</evidence>
<feature type="transmembrane region" description="Helical" evidence="9">
    <location>
        <begin position="237"/>
        <end position="257"/>
    </location>
</feature>
<evidence type="ECO:0000256" key="4">
    <source>
        <dbReference type="ARBA" id="ARBA00022692"/>
    </source>
</evidence>
<evidence type="ECO:0000256" key="3">
    <source>
        <dbReference type="ARBA" id="ARBA00022448"/>
    </source>
</evidence>
<feature type="transmembrane region" description="Helical" evidence="9">
    <location>
        <begin position="136"/>
        <end position="158"/>
    </location>
</feature>
<dbReference type="PANTHER" id="PTHR31806">
    <property type="entry name" value="PURINE-CYTOSINE PERMEASE FCY2-RELATED"/>
    <property type="match status" value="1"/>
</dbReference>
<reference evidence="10" key="1">
    <citation type="submission" date="2021-01" db="EMBL/GenBank/DDBJ databases">
        <title>Whole genome shotgun sequence of Cellulomonas pakistanensis NBRC 110800.</title>
        <authorList>
            <person name="Komaki H."/>
            <person name="Tamura T."/>
        </authorList>
    </citation>
    <scope>NUCLEOTIDE SEQUENCE</scope>
    <source>
        <strain evidence="10">NBRC 110800</strain>
    </source>
</reference>
<comment type="caution">
    <text evidence="10">The sequence shown here is derived from an EMBL/GenBank/DDBJ whole genome shotgun (WGS) entry which is preliminary data.</text>
</comment>
<evidence type="ECO:0000256" key="2">
    <source>
        <dbReference type="ARBA" id="ARBA00008974"/>
    </source>
</evidence>
<keyword evidence="6 7" id="KW-0472">Membrane</keyword>
<keyword evidence="11" id="KW-1185">Reference proteome</keyword>
<feature type="transmembrane region" description="Helical" evidence="9">
    <location>
        <begin position="321"/>
        <end position="343"/>
    </location>
</feature>
<name>A0A919U5G4_9CELL</name>
<feature type="compositionally biased region" description="Low complexity" evidence="8">
    <location>
        <begin position="11"/>
        <end position="21"/>
    </location>
</feature>
<feature type="transmembrane region" description="Helical" evidence="9">
    <location>
        <begin position="205"/>
        <end position="225"/>
    </location>
</feature>
<evidence type="ECO:0000256" key="7">
    <source>
        <dbReference type="PIRNR" id="PIRNR002744"/>
    </source>
</evidence>
<dbReference type="PANTHER" id="PTHR31806:SF1">
    <property type="entry name" value="PURINE-CYTOSINE PERMEASE FCY2-RELATED"/>
    <property type="match status" value="1"/>
</dbReference>
<keyword evidence="5 9" id="KW-1133">Transmembrane helix</keyword>
<comment type="similarity">
    <text evidence="2 7">Belongs to the purine-cytosine permease (2.A.39) family.</text>
</comment>
<dbReference type="AlphaFoldDB" id="A0A919U5G4"/>
<dbReference type="InterPro" id="IPR001248">
    <property type="entry name" value="Pur-cyt_permease"/>
</dbReference>
<dbReference type="Proteomes" id="UP000642125">
    <property type="component" value="Unassembled WGS sequence"/>
</dbReference>
<organism evidence="10 11">
    <name type="scientific">Cellulomonas pakistanensis</name>
    <dbReference type="NCBI Taxonomy" id="992287"/>
    <lineage>
        <taxon>Bacteria</taxon>
        <taxon>Bacillati</taxon>
        <taxon>Actinomycetota</taxon>
        <taxon>Actinomycetes</taxon>
        <taxon>Micrococcales</taxon>
        <taxon>Cellulomonadaceae</taxon>
        <taxon>Cellulomonas</taxon>
    </lineage>
</organism>
<sequence length="526" mass="53819">MGRMTVPPPAGAASGPAPATGPGAGLASDAETGAVPPGRALAVESAGVDVIADADRKGRPRQLFWPWFAANVSVLGLSYGAWVLDFGVSFTQALVASVVGIVFSFLLCGIVALAGKRGSAPTMVLSRAALGVQGNRVAAVLSWLLTVGWETILTALATLATATVVEALGWGGGSGVQVVALVVVAALIIAGGVFGFDLIMRMQTVITVVTAVLTVGYVLLVLDHVDTAAVTALPSGTAQAFIGALVFMMTGFGLGWVNMAADYSRYLPRHTSGRGVIGWTTFGASLAPVVLLLFGLLLAGSDPDLRAAISDDPIGALTTVLPTWYLVPFAVVAVLGLVGGAVLDIYSSGLALVSTGLPISRPVAAGIDGVIMVLGTIYIVFGSDTFFGVFQGFLITLGVPIAAWAGIMIADVLLRRRDYDDLDLFDPRGRYGRAAAVPLGLLALGTVLGWGLVTNASAGWLAWQGYLLGPFGLGGTEGAWAYANLGVLVALAVGLLGTLLLRRGAVRRQEALPPSTRADVAAEVAR</sequence>
<dbReference type="GO" id="GO:0005886">
    <property type="term" value="C:plasma membrane"/>
    <property type="evidence" value="ECO:0007669"/>
    <property type="project" value="TreeGrafter"/>
</dbReference>
<dbReference type="GO" id="GO:0022857">
    <property type="term" value="F:transmembrane transporter activity"/>
    <property type="evidence" value="ECO:0007669"/>
    <property type="project" value="InterPro"/>
</dbReference>
<dbReference type="PIRSF" id="PIRSF002744">
    <property type="entry name" value="Pur-cyt_permease"/>
    <property type="match status" value="1"/>
</dbReference>
<keyword evidence="4 9" id="KW-0812">Transmembrane</keyword>
<feature type="transmembrane region" description="Helical" evidence="9">
    <location>
        <begin position="178"/>
        <end position="198"/>
    </location>
</feature>
<evidence type="ECO:0000256" key="6">
    <source>
        <dbReference type="ARBA" id="ARBA00023136"/>
    </source>
</evidence>
<evidence type="ECO:0000256" key="5">
    <source>
        <dbReference type="ARBA" id="ARBA00022989"/>
    </source>
</evidence>
<proteinExistence type="inferred from homology"/>
<accession>A0A919U5G4</accession>
<feature type="transmembrane region" description="Helical" evidence="9">
    <location>
        <begin position="363"/>
        <end position="381"/>
    </location>
</feature>
<dbReference type="Gene3D" id="1.10.4160.10">
    <property type="entry name" value="Hydantoin permease"/>
    <property type="match status" value="1"/>
</dbReference>
<feature type="transmembrane region" description="Helical" evidence="9">
    <location>
        <begin position="480"/>
        <end position="501"/>
    </location>
</feature>
<dbReference type="InterPro" id="IPR026030">
    <property type="entry name" value="Pur-cyt_permease_Fcy2/21/22"/>
</dbReference>
<feature type="transmembrane region" description="Helical" evidence="9">
    <location>
        <begin position="393"/>
        <end position="414"/>
    </location>
</feature>
<protein>
    <submittedName>
        <fullName evidence="10">Allantoin permease</fullName>
    </submittedName>
</protein>
<feature type="transmembrane region" description="Helical" evidence="9">
    <location>
        <begin position="94"/>
        <end position="115"/>
    </location>
</feature>
<evidence type="ECO:0000313" key="10">
    <source>
        <dbReference type="EMBL" id="GIG35260.1"/>
    </source>
</evidence>
<gene>
    <name evidence="10" type="ORF">Cpa01nite_06410</name>
</gene>
<dbReference type="EMBL" id="BONO01000003">
    <property type="protein sequence ID" value="GIG35260.1"/>
    <property type="molecule type" value="Genomic_DNA"/>
</dbReference>
<evidence type="ECO:0000256" key="1">
    <source>
        <dbReference type="ARBA" id="ARBA00004141"/>
    </source>
</evidence>
<feature type="transmembrane region" description="Helical" evidence="9">
    <location>
        <begin position="63"/>
        <end position="82"/>
    </location>
</feature>
<feature type="compositionally biased region" description="Pro residues" evidence="8">
    <location>
        <begin position="1"/>
        <end position="10"/>
    </location>
</feature>